<comment type="caution">
    <text evidence="2">The sequence shown here is derived from an EMBL/GenBank/DDBJ whole genome shotgun (WGS) entry which is preliminary data.</text>
</comment>
<reference evidence="2" key="1">
    <citation type="submission" date="2021-03" db="EMBL/GenBank/DDBJ databases">
        <title>Revisited historic fungal species revealed as producer of novel bioactive compounds through whole genome sequencing and comparative genomics.</title>
        <authorList>
            <person name="Vignolle G.A."/>
            <person name="Hochenegger N."/>
            <person name="Mach R.L."/>
            <person name="Mach-Aigner A.R."/>
            <person name="Javad Rahimi M."/>
            <person name="Salim K.A."/>
            <person name="Chan C.M."/>
            <person name="Lim L.B.L."/>
            <person name="Cai F."/>
            <person name="Druzhinina I.S."/>
            <person name="U'Ren J.M."/>
            <person name="Derntl C."/>
        </authorList>
    </citation>
    <scope>NUCLEOTIDE SEQUENCE</scope>
    <source>
        <strain evidence="2">TUCIM 5799</strain>
    </source>
</reference>
<name>A0A9P9WJR4_9PEZI</name>
<dbReference type="PANTHER" id="PTHR31896:SF64">
    <property type="entry name" value="TRICHOTHECENE 3-O-ACETYLTRANSFERASE"/>
    <property type="match status" value="1"/>
</dbReference>
<keyword evidence="3" id="KW-1185">Reference proteome</keyword>
<gene>
    <name evidence="2" type="ORF">JX265_007597</name>
</gene>
<accession>A0A9P9WJR4</accession>
<dbReference type="Gene3D" id="3.30.559.10">
    <property type="entry name" value="Chloramphenicol acetyltransferase-like domain"/>
    <property type="match status" value="1"/>
</dbReference>
<sequence length="319" mass="35457">MILNWNPYHAVGDGKTFFTWTAVWAEECRRAQNIPITNPFETPASIFADRVHVLNPKPPGAGKGGNLEDLRQYQVLTDPAKQLEKVLKRDGHVGQVFYFSKESLERLKQDAYPDGPTYISTNDALSALAWRSIMAAQFPLDEIEGDPTSVFNMAVDGRYRIQPPVDPGTLGSFVLFIEMTMSLRKMLGTQDLKELSALIRKAVIETNNYPGGFTNDAIALIGKLQHVALLTPNAFLDSPGLSCSQTSWAKFELYGLEWGPLLGDRIQAIRSPSCGILNGMQIMMPTLPDGGREVLCGIEERCLGRLLADPLWRKYAEPR</sequence>
<keyword evidence="1" id="KW-0808">Transferase</keyword>
<dbReference type="InterPro" id="IPR051283">
    <property type="entry name" value="Sec_Metabolite_Acyltrans"/>
</dbReference>
<dbReference type="GO" id="GO:0016740">
    <property type="term" value="F:transferase activity"/>
    <property type="evidence" value="ECO:0007669"/>
    <property type="project" value="UniProtKB-KW"/>
</dbReference>
<evidence type="ECO:0000256" key="1">
    <source>
        <dbReference type="ARBA" id="ARBA00022679"/>
    </source>
</evidence>
<dbReference type="PANTHER" id="PTHR31896">
    <property type="entry name" value="FAMILY REGULATORY PROTEIN, PUTATIVE (AFU_ORTHOLOGUE AFUA_3G14730)-RELATED"/>
    <property type="match status" value="1"/>
</dbReference>
<dbReference type="AlphaFoldDB" id="A0A9P9WJR4"/>
<dbReference type="EMBL" id="JAFIMR010000019">
    <property type="protein sequence ID" value="KAI1867021.1"/>
    <property type="molecule type" value="Genomic_DNA"/>
</dbReference>
<evidence type="ECO:0000313" key="2">
    <source>
        <dbReference type="EMBL" id="KAI1867021.1"/>
    </source>
</evidence>
<evidence type="ECO:0000313" key="3">
    <source>
        <dbReference type="Proteomes" id="UP000829685"/>
    </source>
</evidence>
<organism evidence="2 3">
    <name type="scientific">Neoarthrinium moseri</name>
    <dbReference type="NCBI Taxonomy" id="1658444"/>
    <lineage>
        <taxon>Eukaryota</taxon>
        <taxon>Fungi</taxon>
        <taxon>Dikarya</taxon>
        <taxon>Ascomycota</taxon>
        <taxon>Pezizomycotina</taxon>
        <taxon>Sordariomycetes</taxon>
        <taxon>Xylariomycetidae</taxon>
        <taxon>Amphisphaeriales</taxon>
        <taxon>Apiosporaceae</taxon>
        <taxon>Neoarthrinium</taxon>
    </lineage>
</organism>
<dbReference type="InterPro" id="IPR023213">
    <property type="entry name" value="CAT-like_dom_sf"/>
</dbReference>
<proteinExistence type="predicted"/>
<protein>
    <submittedName>
        <fullName evidence="2">Uncharacterized protein</fullName>
    </submittedName>
</protein>
<dbReference type="Proteomes" id="UP000829685">
    <property type="component" value="Unassembled WGS sequence"/>
</dbReference>
<dbReference type="Pfam" id="PF02458">
    <property type="entry name" value="Transferase"/>
    <property type="match status" value="1"/>
</dbReference>